<organism evidence="2 3">
    <name type="scientific">Frankliniella fusca</name>
    <dbReference type="NCBI Taxonomy" id="407009"/>
    <lineage>
        <taxon>Eukaryota</taxon>
        <taxon>Metazoa</taxon>
        <taxon>Ecdysozoa</taxon>
        <taxon>Arthropoda</taxon>
        <taxon>Hexapoda</taxon>
        <taxon>Insecta</taxon>
        <taxon>Pterygota</taxon>
        <taxon>Neoptera</taxon>
        <taxon>Paraneoptera</taxon>
        <taxon>Thysanoptera</taxon>
        <taxon>Terebrantia</taxon>
        <taxon>Thripoidea</taxon>
        <taxon>Thripidae</taxon>
        <taxon>Frankliniella</taxon>
    </lineage>
</organism>
<proteinExistence type="predicted"/>
<reference evidence="2" key="1">
    <citation type="submission" date="2021-07" db="EMBL/GenBank/DDBJ databases">
        <authorList>
            <person name="Catto M.A."/>
            <person name="Jacobson A."/>
            <person name="Kennedy G."/>
            <person name="Labadie P."/>
            <person name="Hunt B.G."/>
            <person name="Srinivasan R."/>
        </authorList>
    </citation>
    <scope>NUCLEOTIDE SEQUENCE</scope>
    <source>
        <strain evidence="2">PL_HMW_Pooled</strain>
        <tissue evidence="2">Head</tissue>
    </source>
</reference>
<reference evidence="2" key="2">
    <citation type="journal article" date="2023" name="BMC Genomics">
        <title>Pest status, molecular evolution, and epigenetic factors derived from the genome assembly of Frankliniella fusca, a thysanopteran phytovirus vector.</title>
        <authorList>
            <person name="Catto M.A."/>
            <person name="Labadie P.E."/>
            <person name="Jacobson A.L."/>
            <person name="Kennedy G.G."/>
            <person name="Srinivasan R."/>
            <person name="Hunt B.G."/>
        </authorList>
    </citation>
    <scope>NUCLEOTIDE SEQUENCE</scope>
    <source>
        <strain evidence="2">PL_HMW_Pooled</strain>
    </source>
</reference>
<feature type="compositionally biased region" description="Polar residues" evidence="1">
    <location>
        <begin position="219"/>
        <end position="235"/>
    </location>
</feature>
<name>A0AAE1H5M1_9NEOP</name>
<dbReference type="EMBL" id="JAHWGI010000414">
    <property type="protein sequence ID" value="KAK3915252.1"/>
    <property type="molecule type" value="Genomic_DNA"/>
</dbReference>
<evidence type="ECO:0000256" key="1">
    <source>
        <dbReference type="SAM" id="MobiDB-lite"/>
    </source>
</evidence>
<feature type="region of interest" description="Disordered" evidence="1">
    <location>
        <begin position="216"/>
        <end position="237"/>
    </location>
</feature>
<dbReference type="AlphaFoldDB" id="A0AAE1H5M1"/>
<keyword evidence="3" id="KW-1185">Reference proteome</keyword>
<sequence length="299" mass="33529">MSGKDPRGVLRGKCSKCDCKNYEYVENSGKASCFYCDCPAPAHEKLDENLMDQITQPNPNENTIVISFTPRKNGGMTAGISTVPSHTDPPVPLIVVPHETDLVRSSEVIVLKPQEDLLHNILNTAQEEIKSDDIPMPNVLPDSVNEALARRHLEGKHRSVICRAVVHKLLDENKASNEHLKVAARKIKKKYSPMKRLTDPQHKALYQKLLRTRDRIRNGGQSKMSETSQTPSPLSSKEAREAMFEDWAAGKKSVTTMGAYLEATRVLRNKEANKTKSLNLLVDYPALTIPQLVLYLYIF</sequence>
<evidence type="ECO:0000313" key="2">
    <source>
        <dbReference type="EMBL" id="KAK3915252.1"/>
    </source>
</evidence>
<gene>
    <name evidence="2" type="ORF">KUF71_024551</name>
</gene>
<protein>
    <submittedName>
        <fullName evidence="2">Chloroplast envelope quinone oxidoreductase-like protein</fullName>
    </submittedName>
</protein>
<accession>A0AAE1H5M1</accession>
<dbReference type="Proteomes" id="UP001219518">
    <property type="component" value="Unassembled WGS sequence"/>
</dbReference>
<comment type="caution">
    <text evidence="2">The sequence shown here is derived from an EMBL/GenBank/DDBJ whole genome shotgun (WGS) entry which is preliminary data.</text>
</comment>
<evidence type="ECO:0000313" key="3">
    <source>
        <dbReference type="Proteomes" id="UP001219518"/>
    </source>
</evidence>